<dbReference type="GO" id="GO:0003676">
    <property type="term" value="F:nucleic acid binding"/>
    <property type="evidence" value="ECO:0007669"/>
    <property type="project" value="InterPro"/>
</dbReference>
<sequence length="221" mass="25146">MIWKARCETVIDGKDISVETIVYRIQYTVNDYLMYRKKDVKKISRDEDSRFLENKEKWLAPEEGWLKVNVDGAFDPGTSEGAVGIVARDHNGCLIGGTGMRVKVANAQAVEALAALKGCELARDKGWPRVIVEMDSAETYSDITRKSDRFNWKQATVYEEIKRIKCQLTQCKFSWVKRKANEAANWVAKQLNKGMELGNYTEHPSSFFVFILNKNGLPCPP</sequence>
<name>A0A1R3JD43_9ROSI</name>
<reference evidence="3" key="1">
    <citation type="submission" date="2013-09" db="EMBL/GenBank/DDBJ databases">
        <title>Corchorus olitorius genome sequencing.</title>
        <authorList>
            <person name="Alam M."/>
            <person name="Haque M.S."/>
            <person name="Islam M.S."/>
            <person name="Emdad E.M."/>
            <person name="Islam M.M."/>
            <person name="Ahmed B."/>
            <person name="Halim A."/>
            <person name="Hossen Q.M.M."/>
            <person name="Hossain M.Z."/>
            <person name="Ahmed R."/>
            <person name="Khan M.M."/>
            <person name="Islam R."/>
            <person name="Rashid M.M."/>
            <person name="Khan S.A."/>
            <person name="Rahman M.S."/>
            <person name="Alam M."/>
            <person name="Yahiya A.S."/>
            <person name="Khan M.S."/>
            <person name="Azam M.S."/>
            <person name="Haque T."/>
            <person name="Lashkar M.Z.H."/>
            <person name="Akhand A.I."/>
            <person name="Morshed G."/>
            <person name="Roy S."/>
            <person name="Uddin K.S."/>
            <person name="Rabeya T."/>
            <person name="Hossain A.S."/>
            <person name="Chowdhury A."/>
            <person name="Snigdha A.R."/>
            <person name="Mortoza M.S."/>
            <person name="Matin S.A."/>
            <person name="Hoque S.M.E."/>
            <person name="Islam M.K."/>
            <person name="Roy D.K."/>
            <person name="Haider R."/>
            <person name="Moosa M.M."/>
            <person name="Elias S.M."/>
            <person name="Hasan A.M."/>
            <person name="Jahan S."/>
            <person name="Shafiuddin M."/>
            <person name="Mahmood N."/>
            <person name="Shommy N.S."/>
        </authorList>
    </citation>
    <scope>NUCLEOTIDE SEQUENCE [LARGE SCALE GENOMIC DNA]</scope>
    <source>
        <strain evidence="3">cv. O-4</strain>
    </source>
</reference>
<dbReference type="InterPro" id="IPR044730">
    <property type="entry name" value="RNase_H-like_dom_plant"/>
</dbReference>
<dbReference type="PROSITE" id="PS50879">
    <property type="entry name" value="RNASE_H_1"/>
    <property type="match status" value="1"/>
</dbReference>
<dbReference type="InterPro" id="IPR002156">
    <property type="entry name" value="RNaseH_domain"/>
</dbReference>
<protein>
    <recommendedName>
        <fullName evidence="1">RNase H type-1 domain-containing protein</fullName>
    </recommendedName>
</protein>
<feature type="domain" description="RNase H type-1" evidence="1">
    <location>
        <begin position="62"/>
        <end position="197"/>
    </location>
</feature>
<dbReference type="PANTHER" id="PTHR47723:SF24">
    <property type="entry name" value="RNASE H TYPE-1 DOMAIN-CONTAINING PROTEIN"/>
    <property type="match status" value="1"/>
</dbReference>
<dbReference type="Gene3D" id="3.30.420.10">
    <property type="entry name" value="Ribonuclease H-like superfamily/Ribonuclease H"/>
    <property type="match status" value="1"/>
</dbReference>
<dbReference type="Proteomes" id="UP000187203">
    <property type="component" value="Unassembled WGS sequence"/>
</dbReference>
<dbReference type="Pfam" id="PF13456">
    <property type="entry name" value="RVT_3"/>
    <property type="match status" value="1"/>
</dbReference>
<evidence type="ECO:0000313" key="3">
    <source>
        <dbReference type="Proteomes" id="UP000187203"/>
    </source>
</evidence>
<dbReference type="SUPFAM" id="SSF53098">
    <property type="entry name" value="Ribonuclease H-like"/>
    <property type="match status" value="1"/>
</dbReference>
<dbReference type="InterPro" id="IPR036397">
    <property type="entry name" value="RNaseH_sf"/>
</dbReference>
<organism evidence="2 3">
    <name type="scientific">Corchorus olitorius</name>
    <dbReference type="NCBI Taxonomy" id="93759"/>
    <lineage>
        <taxon>Eukaryota</taxon>
        <taxon>Viridiplantae</taxon>
        <taxon>Streptophyta</taxon>
        <taxon>Embryophyta</taxon>
        <taxon>Tracheophyta</taxon>
        <taxon>Spermatophyta</taxon>
        <taxon>Magnoliopsida</taxon>
        <taxon>eudicotyledons</taxon>
        <taxon>Gunneridae</taxon>
        <taxon>Pentapetalae</taxon>
        <taxon>rosids</taxon>
        <taxon>malvids</taxon>
        <taxon>Malvales</taxon>
        <taxon>Malvaceae</taxon>
        <taxon>Grewioideae</taxon>
        <taxon>Apeibeae</taxon>
        <taxon>Corchorus</taxon>
    </lineage>
</organism>
<dbReference type="EMBL" id="AWUE01016334">
    <property type="protein sequence ID" value="OMO92697.1"/>
    <property type="molecule type" value="Genomic_DNA"/>
</dbReference>
<dbReference type="STRING" id="93759.A0A1R3JD43"/>
<dbReference type="AlphaFoldDB" id="A0A1R3JD43"/>
<accession>A0A1R3JD43</accession>
<evidence type="ECO:0000313" key="2">
    <source>
        <dbReference type="EMBL" id="OMO92697.1"/>
    </source>
</evidence>
<dbReference type="InterPro" id="IPR053151">
    <property type="entry name" value="RNase_H-like"/>
</dbReference>
<keyword evidence="3" id="KW-1185">Reference proteome</keyword>
<dbReference type="InterPro" id="IPR012337">
    <property type="entry name" value="RNaseH-like_sf"/>
</dbReference>
<gene>
    <name evidence="2" type="ORF">COLO4_17377</name>
</gene>
<dbReference type="PANTHER" id="PTHR47723">
    <property type="entry name" value="OS05G0353850 PROTEIN"/>
    <property type="match status" value="1"/>
</dbReference>
<dbReference type="CDD" id="cd06222">
    <property type="entry name" value="RNase_H_like"/>
    <property type="match status" value="1"/>
</dbReference>
<dbReference type="GO" id="GO:0004523">
    <property type="term" value="F:RNA-DNA hybrid ribonuclease activity"/>
    <property type="evidence" value="ECO:0007669"/>
    <property type="project" value="InterPro"/>
</dbReference>
<proteinExistence type="predicted"/>
<comment type="caution">
    <text evidence="2">The sequence shown here is derived from an EMBL/GenBank/DDBJ whole genome shotgun (WGS) entry which is preliminary data.</text>
</comment>
<evidence type="ECO:0000259" key="1">
    <source>
        <dbReference type="PROSITE" id="PS50879"/>
    </source>
</evidence>
<dbReference type="OrthoDB" id="955670at2759"/>